<dbReference type="AlphaFoldDB" id="A0A2K1J145"/>
<dbReference type="EMBL" id="ABEU02000018">
    <property type="protein sequence ID" value="PNR35236.1"/>
    <property type="molecule type" value="Genomic_DNA"/>
</dbReference>
<dbReference type="InParanoid" id="A0A2K1J145"/>
<dbReference type="EnsemblPlants" id="Pp3c18_14500V3.1">
    <property type="protein sequence ID" value="Pp3c18_14500V3.1"/>
    <property type="gene ID" value="Pp3c18_14500"/>
</dbReference>
<keyword evidence="4" id="KW-1185">Reference proteome</keyword>
<reference evidence="3" key="3">
    <citation type="submission" date="2020-12" db="UniProtKB">
        <authorList>
            <consortium name="EnsemblPlants"/>
        </authorList>
    </citation>
    <scope>IDENTIFICATION</scope>
</reference>
<protein>
    <submittedName>
        <fullName evidence="2 3">Uncharacterized protein</fullName>
    </submittedName>
</protein>
<dbReference type="Proteomes" id="UP000006727">
    <property type="component" value="Chromosome 18"/>
</dbReference>
<evidence type="ECO:0000313" key="2">
    <source>
        <dbReference type="EMBL" id="PNR35236.1"/>
    </source>
</evidence>
<feature type="compositionally biased region" description="Polar residues" evidence="1">
    <location>
        <begin position="18"/>
        <end position="28"/>
    </location>
</feature>
<evidence type="ECO:0000313" key="3">
    <source>
        <dbReference type="EnsemblPlants" id="Pp3c18_14500V3.1"/>
    </source>
</evidence>
<sequence>MLKSVTLDLSGNKLEDNFPTQVTNTRSL</sequence>
<dbReference type="Gramene" id="Pp3c18_14500V3.1">
    <property type="protein sequence ID" value="Pp3c18_14500V3.1"/>
    <property type="gene ID" value="Pp3c18_14500"/>
</dbReference>
<feature type="region of interest" description="Disordered" evidence="1">
    <location>
        <begin position="1"/>
        <end position="28"/>
    </location>
</feature>
<name>A0A2K1J145_PHYPA</name>
<accession>A0A2K1J145</accession>
<evidence type="ECO:0000256" key="1">
    <source>
        <dbReference type="SAM" id="MobiDB-lite"/>
    </source>
</evidence>
<gene>
    <name evidence="2" type="ORF">PHYPA_023135</name>
</gene>
<reference evidence="2 4" key="1">
    <citation type="journal article" date="2008" name="Science">
        <title>The Physcomitrella genome reveals evolutionary insights into the conquest of land by plants.</title>
        <authorList>
            <person name="Rensing S."/>
            <person name="Lang D."/>
            <person name="Zimmer A."/>
            <person name="Terry A."/>
            <person name="Salamov A."/>
            <person name="Shapiro H."/>
            <person name="Nishiyama T."/>
            <person name="Perroud P.-F."/>
            <person name="Lindquist E."/>
            <person name="Kamisugi Y."/>
            <person name="Tanahashi T."/>
            <person name="Sakakibara K."/>
            <person name="Fujita T."/>
            <person name="Oishi K."/>
            <person name="Shin-I T."/>
            <person name="Kuroki Y."/>
            <person name="Toyoda A."/>
            <person name="Suzuki Y."/>
            <person name="Hashimoto A."/>
            <person name="Yamaguchi K."/>
            <person name="Sugano A."/>
            <person name="Kohara Y."/>
            <person name="Fujiyama A."/>
            <person name="Anterola A."/>
            <person name="Aoki S."/>
            <person name="Ashton N."/>
            <person name="Barbazuk W.B."/>
            <person name="Barker E."/>
            <person name="Bennetzen J."/>
            <person name="Bezanilla M."/>
            <person name="Blankenship R."/>
            <person name="Cho S.H."/>
            <person name="Dutcher S."/>
            <person name="Estelle M."/>
            <person name="Fawcett J.A."/>
            <person name="Gundlach H."/>
            <person name="Hanada K."/>
            <person name="Heyl A."/>
            <person name="Hicks K.A."/>
            <person name="Hugh J."/>
            <person name="Lohr M."/>
            <person name="Mayer K."/>
            <person name="Melkozernov A."/>
            <person name="Murata T."/>
            <person name="Nelson D."/>
            <person name="Pils B."/>
            <person name="Prigge M."/>
            <person name="Reiss B."/>
            <person name="Renner T."/>
            <person name="Rombauts S."/>
            <person name="Rushton P."/>
            <person name="Sanderfoot A."/>
            <person name="Schween G."/>
            <person name="Shiu S.-H."/>
            <person name="Stueber K."/>
            <person name="Theodoulou F.L."/>
            <person name="Tu H."/>
            <person name="Van de Peer Y."/>
            <person name="Verrier P.J."/>
            <person name="Waters E."/>
            <person name="Wood A."/>
            <person name="Yang L."/>
            <person name="Cove D."/>
            <person name="Cuming A."/>
            <person name="Hasebe M."/>
            <person name="Lucas S."/>
            <person name="Mishler D.B."/>
            <person name="Reski R."/>
            <person name="Grigoriev I."/>
            <person name="Quatrano R.S."/>
            <person name="Boore J.L."/>
        </authorList>
    </citation>
    <scope>NUCLEOTIDE SEQUENCE [LARGE SCALE GENOMIC DNA]</scope>
    <source>
        <strain evidence="3 4">cv. Gransden 2004</strain>
    </source>
</reference>
<organism evidence="2">
    <name type="scientific">Physcomitrium patens</name>
    <name type="common">Spreading-leaved earth moss</name>
    <name type="synonym">Physcomitrella patens</name>
    <dbReference type="NCBI Taxonomy" id="3218"/>
    <lineage>
        <taxon>Eukaryota</taxon>
        <taxon>Viridiplantae</taxon>
        <taxon>Streptophyta</taxon>
        <taxon>Embryophyta</taxon>
        <taxon>Bryophyta</taxon>
        <taxon>Bryophytina</taxon>
        <taxon>Bryopsida</taxon>
        <taxon>Funariidae</taxon>
        <taxon>Funariales</taxon>
        <taxon>Funariaceae</taxon>
        <taxon>Physcomitrium</taxon>
    </lineage>
</organism>
<evidence type="ECO:0000313" key="4">
    <source>
        <dbReference type="Proteomes" id="UP000006727"/>
    </source>
</evidence>
<reference evidence="2 4" key="2">
    <citation type="journal article" date="2018" name="Plant J.">
        <title>The Physcomitrella patens chromosome-scale assembly reveals moss genome structure and evolution.</title>
        <authorList>
            <person name="Lang D."/>
            <person name="Ullrich K.K."/>
            <person name="Murat F."/>
            <person name="Fuchs J."/>
            <person name="Jenkins J."/>
            <person name="Haas F.B."/>
            <person name="Piednoel M."/>
            <person name="Gundlach H."/>
            <person name="Van Bel M."/>
            <person name="Meyberg R."/>
            <person name="Vives C."/>
            <person name="Morata J."/>
            <person name="Symeonidi A."/>
            <person name="Hiss M."/>
            <person name="Muchero W."/>
            <person name="Kamisugi Y."/>
            <person name="Saleh O."/>
            <person name="Blanc G."/>
            <person name="Decker E.L."/>
            <person name="van Gessel N."/>
            <person name="Grimwood J."/>
            <person name="Hayes R.D."/>
            <person name="Graham S.W."/>
            <person name="Gunter L.E."/>
            <person name="McDaniel S.F."/>
            <person name="Hoernstein S.N.W."/>
            <person name="Larsson A."/>
            <person name="Li F.W."/>
            <person name="Perroud P.F."/>
            <person name="Phillips J."/>
            <person name="Ranjan P."/>
            <person name="Rokshar D.S."/>
            <person name="Rothfels C.J."/>
            <person name="Schneider L."/>
            <person name="Shu S."/>
            <person name="Stevenson D.W."/>
            <person name="Thummler F."/>
            <person name="Tillich M."/>
            <person name="Villarreal Aguilar J.C."/>
            <person name="Widiez T."/>
            <person name="Wong G.K."/>
            <person name="Wymore A."/>
            <person name="Zhang Y."/>
            <person name="Zimmer A.D."/>
            <person name="Quatrano R.S."/>
            <person name="Mayer K.F.X."/>
            <person name="Goodstein D."/>
            <person name="Casacuberta J.M."/>
            <person name="Vandepoele K."/>
            <person name="Reski R."/>
            <person name="Cuming A.C."/>
            <person name="Tuskan G.A."/>
            <person name="Maumus F."/>
            <person name="Salse J."/>
            <person name="Schmutz J."/>
            <person name="Rensing S.A."/>
        </authorList>
    </citation>
    <scope>NUCLEOTIDE SEQUENCE [LARGE SCALE GENOMIC DNA]</scope>
    <source>
        <strain evidence="3 4">cv. Gransden 2004</strain>
    </source>
</reference>
<proteinExistence type="predicted"/>